<accession>A0A3M6UEK7</accession>
<evidence type="ECO:0000256" key="1">
    <source>
        <dbReference type="SAM" id="Coils"/>
    </source>
</evidence>
<evidence type="ECO:0000313" key="2">
    <source>
        <dbReference type="EMBL" id="RMX51858.1"/>
    </source>
</evidence>
<dbReference type="Proteomes" id="UP000275408">
    <property type="component" value="Unassembled WGS sequence"/>
</dbReference>
<keyword evidence="1" id="KW-0175">Coiled coil</keyword>
<comment type="caution">
    <text evidence="2">The sequence shown here is derived from an EMBL/GenBank/DDBJ whole genome shotgun (WGS) entry which is preliminary data.</text>
</comment>
<gene>
    <name evidence="2" type="ORF">pdam_00018473</name>
</gene>
<organism evidence="2 3">
    <name type="scientific">Pocillopora damicornis</name>
    <name type="common">Cauliflower coral</name>
    <name type="synonym">Millepora damicornis</name>
    <dbReference type="NCBI Taxonomy" id="46731"/>
    <lineage>
        <taxon>Eukaryota</taxon>
        <taxon>Metazoa</taxon>
        <taxon>Cnidaria</taxon>
        <taxon>Anthozoa</taxon>
        <taxon>Hexacorallia</taxon>
        <taxon>Scleractinia</taxon>
        <taxon>Astrocoeniina</taxon>
        <taxon>Pocilloporidae</taxon>
        <taxon>Pocillopora</taxon>
    </lineage>
</organism>
<name>A0A3M6UEK7_POCDA</name>
<evidence type="ECO:0000313" key="3">
    <source>
        <dbReference type="Proteomes" id="UP000275408"/>
    </source>
</evidence>
<proteinExistence type="predicted"/>
<feature type="coiled-coil region" evidence="1">
    <location>
        <begin position="168"/>
        <end position="195"/>
    </location>
</feature>
<reference evidence="2 3" key="1">
    <citation type="journal article" date="2018" name="Sci. Rep.">
        <title>Comparative analysis of the Pocillopora damicornis genome highlights role of immune system in coral evolution.</title>
        <authorList>
            <person name="Cunning R."/>
            <person name="Bay R.A."/>
            <person name="Gillette P."/>
            <person name="Baker A.C."/>
            <person name="Traylor-Knowles N."/>
        </authorList>
    </citation>
    <scope>NUCLEOTIDE SEQUENCE [LARGE SCALE GENOMIC DNA]</scope>
    <source>
        <strain evidence="2">RSMAS</strain>
        <tissue evidence="2">Whole animal</tissue>
    </source>
</reference>
<keyword evidence="3" id="KW-1185">Reference proteome</keyword>
<sequence>MSNRTSQFTEPIGRQVGARVQQPSCILDLKAVKLEIICSKKNSRSVYASTVTAKSSKIIGLISDDRNLQEVKEKLINVDNAFQRLQEAHYDYSSESMDEDGIPKYQLYLGSEERKFGLFLQQIVDWITVTEEKLLADSLQLDSVVKPEDSISFAGAGASSRGSRASSVALARAKVAKLRAEIAMLEKRQALEEREEFCLALEAEMARISKGERALAAENQPRREPLLR</sequence>
<protein>
    <submittedName>
        <fullName evidence="2">Uncharacterized protein</fullName>
    </submittedName>
</protein>
<dbReference type="EMBL" id="RCHS01001712">
    <property type="protein sequence ID" value="RMX51858.1"/>
    <property type="molecule type" value="Genomic_DNA"/>
</dbReference>
<dbReference type="AlphaFoldDB" id="A0A3M6UEK7"/>